<reference evidence="1" key="1">
    <citation type="journal article" date="2021" name="Proc. Natl. Acad. Sci. U.S.A.">
        <title>A Catalog of Tens of Thousands of Viruses from Human Metagenomes Reveals Hidden Associations with Chronic Diseases.</title>
        <authorList>
            <person name="Tisza M.J."/>
            <person name="Buck C.B."/>
        </authorList>
    </citation>
    <scope>NUCLEOTIDE SEQUENCE</scope>
    <source>
        <strain evidence="1">CtkfK18</strain>
    </source>
</reference>
<proteinExistence type="predicted"/>
<name>A0A8S5VGW1_9CAUD</name>
<accession>A0A8S5VGW1</accession>
<dbReference type="EMBL" id="BK016265">
    <property type="protein sequence ID" value="DAG05997.1"/>
    <property type="molecule type" value="Genomic_DNA"/>
</dbReference>
<protein>
    <submittedName>
        <fullName evidence="1">Uncharacterized protein</fullName>
    </submittedName>
</protein>
<evidence type="ECO:0000313" key="1">
    <source>
        <dbReference type="EMBL" id="DAG05997.1"/>
    </source>
</evidence>
<organism evidence="1">
    <name type="scientific">Myoviridae sp. ctkfK18</name>
    <dbReference type="NCBI Taxonomy" id="2825165"/>
    <lineage>
        <taxon>Viruses</taxon>
        <taxon>Duplodnaviria</taxon>
        <taxon>Heunggongvirae</taxon>
        <taxon>Uroviricota</taxon>
        <taxon>Caudoviricetes</taxon>
    </lineage>
</organism>
<sequence length="47" mass="5581">MIYLSLFTVGAAIALTVIYHRTNNLLYKKRLLEQTIALYQYVKYKLK</sequence>